<dbReference type="Proteomes" id="UP000240996">
    <property type="component" value="Unassembled WGS sequence"/>
</dbReference>
<proteinExistence type="predicted"/>
<dbReference type="EMBL" id="PZZN01000001">
    <property type="protein sequence ID" value="PTM47991.1"/>
    <property type="molecule type" value="Genomic_DNA"/>
</dbReference>
<dbReference type="InterPro" id="IPR001296">
    <property type="entry name" value="Glyco_trans_1"/>
</dbReference>
<dbReference type="PANTHER" id="PTHR12526:SF627">
    <property type="entry name" value="D-RHAMNOSYLTRANSFERASE WBPZ"/>
    <property type="match status" value="1"/>
</dbReference>
<keyword evidence="2" id="KW-0808">Transferase</keyword>
<dbReference type="PANTHER" id="PTHR12526">
    <property type="entry name" value="GLYCOSYLTRANSFERASE"/>
    <property type="match status" value="1"/>
</dbReference>
<dbReference type="RefSeq" id="WP_107931198.1">
    <property type="nucleotide sequence ID" value="NZ_PZZN01000001.1"/>
</dbReference>
<reference evidence="2 3" key="1">
    <citation type="submission" date="2018-04" db="EMBL/GenBank/DDBJ databases">
        <title>Genomic Encyclopedia of Type Strains, Phase III (KMG-III): the genomes of soil and plant-associated and newly described type strains.</title>
        <authorList>
            <person name="Whitman W."/>
        </authorList>
    </citation>
    <scope>NUCLEOTIDE SEQUENCE [LARGE SCALE GENOMIC DNA]</scope>
    <source>
        <strain evidence="2 3">NW12</strain>
    </source>
</reference>
<evidence type="ECO:0000259" key="1">
    <source>
        <dbReference type="Pfam" id="PF00534"/>
    </source>
</evidence>
<dbReference type="CDD" id="cd03801">
    <property type="entry name" value="GT4_PimA-like"/>
    <property type="match status" value="1"/>
</dbReference>
<accession>A0A2T4YW38</accession>
<dbReference type="GO" id="GO:0016757">
    <property type="term" value="F:glycosyltransferase activity"/>
    <property type="evidence" value="ECO:0007669"/>
    <property type="project" value="InterPro"/>
</dbReference>
<feature type="domain" description="Glycosyl transferase family 1" evidence="1">
    <location>
        <begin position="222"/>
        <end position="380"/>
    </location>
</feature>
<name>A0A2T4YW38_9SPHN</name>
<dbReference type="SUPFAM" id="SSF53756">
    <property type="entry name" value="UDP-Glycosyltransferase/glycogen phosphorylase"/>
    <property type="match status" value="1"/>
</dbReference>
<sequence>MALNGNGRAVQDLTRSWRQWLYLRCLPKLPSRVERYVQDFLSRNAVHHACRRLGGEAISCRRRVMLVTNDLSRSGAPQLVYQMALLQQRIGAHPVVVSPLSGPMMADFRQAGIPVIVSPRPGAWARNLCRMAPVFDAAICNTVDTADAVHLLAPILPTLWYLHEISLIEERLEHPAVTLSMQAAQRVWAGSPPCANLVKSLRPDVEVVPYGLTPLPEYPRHQGGPFRIGVFGSIEKRKGQDLVLDATILLPENVRSGIEIIFFGRALDQNLGHLISDAANNDPIVFYHQELDRKAYIDKMNKVDAVLVSSRDDTLPLVSLDALGIGKILLLAPTVGTKEWLTDGTDCIIGKETTAQGMADLIERGYLARNSGRYFNKAAKASFKNNFSLSGFNDRLEDALNKIAGPTSA</sequence>
<organism evidence="2 3">
    <name type="scientific">Sphingomonas aerolata</name>
    <dbReference type="NCBI Taxonomy" id="185951"/>
    <lineage>
        <taxon>Bacteria</taxon>
        <taxon>Pseudomonadati</taxon>
        <taxon>Pseudomonadota</taxon>
        <taxon>Alphaproteobacteria</taxon>
        <taxon>Sphingomonadales</taxon>
        <taxon>Sphingomonadaceae</taxon>
        <taxon>Sphingomonas</taxon>
    </lineage>
</organism>
<gene>
    <name evidence="2" type="ORF">C8J24_1399</name>
</gene>
<protein>
    <submittedName>
        <fullName evidence="2">Glycosyltransferase involved in cell wall biosynthesis</fullName>
    </submittedName>
</protein>
<dbReference type="Gene3D" id="3.40.50.2000">
    <property type="entry name" value="Glycogen Phosphorylase B"/>
    <property type="match status" value="1"/>
</dbReference>
<evidence type="ECO:0000313" key="2">
    <source>
        <dbReference type="EMBL" id="PTM47991.1"/>
    </source>
</evidence>
<comment type="caution">
    <text evidence="2">The sequence shown here is derived from an EMBL/GenBank/DDBJ whole genome shotgun (WGS) entry which is preliminary data.</text>
</comment>
<dbReference type="Pfam" id="PF00534">
    <property type="entry name" value="Glycos_transf_1"/>
    <property type="match status" value="1"/>
</dbReference>
<dbReference type="AlphaFoldDB" id="A0A2T4YW38"/>
<evidence type="ECO:0000313" key="3">
    <source>
        <dbReference type="Proteomes" id="UP000240996"/>
    </source>
</evidence>
<keyword evidence="3" id="KW-1185">Reference proteome</keyword>